<keyword evidence="3" id="KW-1185">Reference proteome</keyword>
<dbReference type="PANTHER" id="PTHR34565:SF1">
    <property type="entry name" value="TRANSMEMBRANE PROTEIN"/>
    <property type="match status" value="1"/>
</dbReference>
<proteinExistence type="predicted"/>
<accession>A0A103YIQ1</accession>
<evidence type="ECO:0000313" key="2">
    <source>
        <dbReference type="EMBL" id="KVI09819.1"/>
    </source>
</evidence>
<dbReference type="PANTHER" id="PTHR34565">
    <property type="entry name" value="TRANSMEMBRANE PROTEIN"/>
    <property type="match status" value="1"/>
</dbReference>
<gene>
    <name evidence="2" type="ORF">Ccrd_011803</name>
</gene>
<evidence type="ECO:0000256" key="1">
    <source>
        <dbReference type="SAM" id="MobiDB-lite"/>
    </source>
</evidence>
<dbReference type="InterPro" id="IPR052867">
    <property type="entry name" value="ATP_Synthase_Subunit_6"/>
</dbReference>
<dbReference type="EMBL" id="LEKV01001042">
    <property type="protein sequence ID" value="KVI09819.1"/>
    <property type="molecule type" value="Genomic_DNA"/>
</dbReference>
<dbReference type="AlphaFoldDB" id="A0A103YIQ1"/>
<comment type="caution">
    <text evidence="2">The sequence shown here is derived from an EMBL/GenBank/DDBJ whole genome shotgun (WGS) entry which is preliminary data.</text>
</comment>
<dbReference type="STRING" id="59895.A0A103YIQ1"/>
<dbReference type="Gramene" id="KVI09819">
    <property type="protein sequence ID" value="KVI09819"/>
    <property type="gene ID" value="Ccrd_011803"/>
</dbReference>
<protein>
    <submittedName>
        <fullName evidence="2">Uncharacterized protein</fullName>
    </submittedName>
</protein>
<dbReference type="Proteomes" id="UP000243975">
    <property type="component" value="Unassembled WGS sequence"/>
</dbReference>
<name>A0A103YIQ1_CYNCS</name>
<feature type="region of interest" description="Disordered" evidence="1">
    <location>
        <begin position="1"/>
        <end position="32"/>
    </location>
</feature>
<evidence type="ECO:0000313" key="3">
    <source>
        <dbReference type="Proteomes" id="UP000243975"/>
    </source>
</evidence>
<organism evidence="2 3">
    <name type="scientific">Cynara cardunculus var. scolymus</name>
    <name type="common">Globe artichoke</name>
    <name type="synonym">Cynara scolymus</name>
    <dbReference type="NCBI Taxonomy" id="59895"/>
    <lineage>
        <taxon>Eukaryota</taxon>
        <taxon>Viridiplantae</taxon>
        <taxon>Streptophyta</taxon>
        <taxon>Embryophyta</taxon>
        <taxon>Tracheophyta</taxon>
        <taxon>Spermatophyta</taxon>
        <taxon>Magnoliopsida</taxon>
        <taxon>eudicotyledons</taxon>
        <taxon>Gunneridae</taxon>
        <taxon>Pentapetalae</taxon>
        <taxon>asterids</taxon>
        <taxon>campanulids</taxon>
        <taxon>Asterales</taxon>
        <taxon>Asteraceae</taxon>
        <taxon>Carduoideae</taxon>
        <taxon>Cardueae</taxon>
        <taxon>Carduinae</taxon>
        <taxon>Cynara</taxon>
    </lineage>
</organism>
<sequence length="163" mass="18874">MVARLRDNGTTGRTGTTEDGRPVGQTNEDDTVDEMRKFDPWPVFFRREFSRNWPFLVGFAVTGTIITKFSLGLTEEDAKNSTFVQRHKKLCSYAAIEKTRERCQFEIYKKMSSGESHMKCNIHASCSGKETLKVTIEMHDKRRWEKLLIEDASCRINHDMDKS</sequence>
<reference evidence="2 3" key="1">
    <citation type="journal article" date="2016" name="Sci. Rep.">
        <title>The genome sequence of the outbreeding globe artichoke constructed de novo incorporating a phase-aware low-pass sequencing strategy of F1 progeny.</title>
        <authorList>
            <person name="Scaglione D."/>
            <person name="Reyes-Chin-Wo S."/>
            <person name="Acquadro A."/>
            <person name="Froenicke L."/>
            <person name="Portis E."/>
            <person name="Beitel C."/>
            <person name="Tirone M."/>
            <person name="Mauro R."/>
            <person name="Lo Monaco A."/>
            <person name="Mauromicale G."/>
            <person name="Faccioli P."/>
            <person name="Cattivelli L."/>
            <person name="Rieseberg L."/>
            <person name="Michelmore R."/>
            <person name="Lanteri S."/>
        </authorList>
    </citation>
    <scope>NUCLEOTIDE SEQUENCE [LARGE SCALE GENOMIC DNA]</scope>
    <source>
        <strain evidence="2">2C</strain>
    </source>
</reference>